<dbReference type="GO" id="GO:0005829">
    <property type="term" value="C:cytosol"/>
    <property type="evidence" value="ECO:0007669"/>
    <property type="project" value="TreeGrafter"/>
</dbReference>
<dbReference type="GO" id="GO:0030145">
    <property type="term" value="F:manganese ion binding"/>
    <property type="evidence" value="ECO:0007669"/>
    <property type="project" value="TreeGrafter"/>
</dbReference>
<dbReference type="GO" id="GO:0004053">
    <property type="term" value="F:arginase activity"/>
    <property type="evidence" value="ECO:0007669"/>
    <property type="project" value="TreeGrafter"/>
</dbReference>
<dbReference type="EMBL" id="CAJOBG010121982">
    <property type="protein sequence ID" value="CAF4782065.1"/>
    <property type="molecule type" value="Genomic_DNA"/>
</dbReference>
<feature type="non-terminal residue" evidence="5">
    <location>
        <position position="1"/>
    </location>
</feature>
<dbReference type="AlphaFoldDB" id="A0A821N5Y8"/>
<proteinExistence type="inferred from homology"/>
<evidence type="ECO:0000313" key="6">
    <source>
        <dbReference type="Proteomes" id="UP000663866"/>
    </source>
</evidence>
<reference evidence="5" key="1">
    <citation type="submission" date="2021-02" db="EMBL/GenBank/DDBJ databases">
        <authorList>
            <person name="Nowell W R."/>
        </authorList>
    </citation>
    <scope>NUCLEOTIDE SEQUENCE</scope>
</reference>
<evidence type="ECO:0000256" key="2">
    <source>
        <dbReference type="ARBA" id="ARBA00022801"/>
    </source>
</evidence>
<gene>
    <name evidence="5" type="ORF">OVN521_LOCUS51212</name>
</gene>
<evidence type="ECO:0008006" key="7">
    <source>
        <dbReference type="Google" id="ProtNLM"/>
    </source>
</evidence>
<accession>A0A821N5Y8</accession>
<keyword evidence="1" id="KW-0479">Metal-binding</keyword>
<keyword evidence="3" id="KW-0464">Manganese</keyword>
<dbReference type="InterPro" id="IPR023696">
    <property type="entry name" value="Ureohydrolase_dom_sf"/>
</dbReference>
<dbReference type="PROSITE" id="PS51409">
    <property type="entry name" value="ARGINASE_2"/>
    <property type="match status" value="1"/>
</dbReference>
<keyword evidence="6" id="KW-1185">Reference proteome</keyword>
<dbReference type="Gene3D" id="3.40.800.10">
    <property type="entry name" value="Ureohydrolase domain"/>
    <property type="match status" value="1"/>
</dbReference>
<dbReference type="Proteomes" id="UP000663866">
    <property type="component" value="Unassembled WGS sequence"/>
</dbReference>
<protein>
    <recommendedName>
        <fullName evidence="7">Arginase</fullName>
    </recommendedName>
</protein>
<evidence type="ECO:0000313" key="5">
    <source>
        <dbReference type="EMBL" id="CAF4782065.1"/>
    </source>
</evidence>
<comment type="similarity">
    <text evidence="4">Belongs to the arginase family.</text>
</comment>
<comment type="caution">
    <text evidence="5">The sequence shown here is derived from an EMBL/GenBank/DDBJ whole genome shotgun (WGS) entry which is preliminary data.</text>
</comment>
<keyword evidence="2" id="KW-0378">Hydrolase</keyword>
<dbReference type="Pfam" id="PF00491">
    <property type="entry name" value="Arginase"/>
    <property type="match status" value="1"/>
</dbReference>
<evidence type="ECO:0000256" key="1">
    <source>
        <dbReference type="ARBA" id="ARBA00022723"/>
    </source>
</evidence>
<evidence type="ECO:0000256" key="4">
    <source>
        <dbReference type="PROSITE-ProRule" id="PRU00742"/>
    </source>
</evidence>
<name>A0A821N5Y8_9BILA</name>
<sequence length="63" mass="6672">TGTPVRGGLTFREGHYICEALHATGRLVGIDMVELNPTIGHSHEDTITIGCSLIRAALGESLL</sequence>
<organism evidence="5 6">
    <name type="scientific">Rotaria magnacalcarata</name>
    <dbReference type="NCBI Taxonomy" id="392030"/>
    <lineage>
        <taxon>Eukaryota</taxon>
        <taxon>Metazoa</taxon>
        <taxon>Spiralia</taxon>
        <taxon>Gnathifera</taxon>
        <taxon>Rotifera</taxon>
        <taxon>Eurotatoria</taxon>
        <taxon>Bdelloidea</taxon>
        <taxon>Philodinida</taxon>
        <taxon>Philodinidae</taxon>
        <taxon>Rotaria</taxon>
    </lineage>
</organism>
<dbReference type="SUPFAM" id="SSF52768">
    <property type="entry name" value="Arginase/deacetylase"/>
    <property type="match status" value="1"/>
</dbReference>
<dbReference type="PANTHER" id="PTHR43782:SF3">
    <property type="entry name" value="ARGINASE"/>
    <property type="match status" value="1"/>
</dbReference>
<dbReference type="InterPro" id="IPR006035">
    <property type="entry name" value="Ureohydrolase"/>
</dbReference>
<dbReference type="PANTHER" id="PTHR43782">
    <property type="entry name" value="ARGINASE"/>
    <property type="match status" value="1"/>
</dbReference>
<evidence type="ECO:0000256" key="3">
    <source>
        <dbReference type="ARBA" id="ARBA00023211"/>
    </source>
</evidence>
<dbReference type="GO" id="GO:0005634">
    <property type="term" value="C:nucleus"/>
    <property type="evidence" value="ECO:0007669"/>
    <property type="project" value="TreeGrafter"/>
</dbReference>